<dbReference type="FunCoup" id="A0A152A9S4">
    <property type="interactions" value="172"/>
</dbReference>
<evidence type="ECO:0000256" key="4">
    <source>
        <dbReference type="ARBA" id="ARBA00022490"/>
    </source>
</evidence>
<dbReference type="EMBL" id="LODT01000001">
    <property type="protein sequence ID" value="KYR02964.1"/>
    <property type="molecule type" value="Genomic_DNA"/>
</dbReference>
<dbReference type="OMA" id="QAMYKGE"/>
<feature type="domain" description="AN1-type" evidence="17">
    <location>
        <begin position="873"/>
        <end position="922"/>
    </location>
</feature>
<dbReference type="FunFam" id="4.10.1110.10:FF:000013">
    <property type="entry name" value="Uncharacterized protein"/>
    <property type="match status" value="1"/>
</dbReference>
<dbReference type="GO" id="GO:0003723">
    <property type="term" value="F:RNA binding"/>
    <property type="evidence" value="ECO:0007669"/>
    <property type="project" value="UniProtKB-KW"/>
</dbReference>
<evidence type="ECO:0000256" key="14">
    <source>
        <dbReference type="ARBA" id="ARBA00048432"/>
    </source>
</evidence>
<feature type="compositionally biased region" description="Low complexity" evidence="16">
    <location>
        <begin position="815"/>
        <end position="826"/>
    </location>
</feature>
<evidence type="ECO:0000259" key="17">
    <source>
        <dbReference type="PROSITE" id="PS51039"/>
    </source>
</evidence>
<dbReference type="InParanoid" id="A0A152A9S4"/>
<organism evidence="19 20">
    <name type="scientific">Tieghemostelium lacteum</name>
    <name type="common">Slime mold</name>
    <name type="synonym">Dictyostelium lacteum</name>
    <dbReference type="NCBI Taxonomy" id="361077"/>
    <lineage>
        <taxon>Eukaryota</taxon>
        <taxon>Amoebozoa</taxon>
        <taxon>Evosea</taxon>
        <taxon>Eumycetozoa</taxon>
        <taxon>Dictyostelia</taxon>
        <taxon>Dictyosteliales</taxon>
        <taxon>Raperosteliaceae</taxon>
        <taxon>Tieghemostelium</taxon>
    </lineage>
</organism>
<keyword evidence="10" id="KW-0862">Zinc</keyword>
<evidence type="ECO:0000256" key="6">
    <source>
        <dbReference type="ARBA" id="ARBA00022741"/>
    </source>
</evidence>
<evidence type="ECO:0000256" key="1">
    <source>
        <dbReference type="ARBA" id="ARBA00004123"/>
    </source>
</evidence>
<dbReference type="InterPro" id="IPR027417">
    <property type="entry name" value="P-loop_NTPase"/>
</dbReference>
<feature type="region of interest" description="Disordered" evidence="16">
    <location>
        <begin position="931"/>
        <end position="965"/>
    </location>
</feature>
<dbReference type="PROSITE" id="PS51039">
    <property type="entry name" value="ZF_AN1"/>
    <property type="match status" value="1"/>
</dbReference>
<dbReference type="SMART" id="SM00393">
    <property type="entry name" value="R3H"/>
    <property type="match status" value="1"/>
</dbReference>
<evidence type="ECO:0000256" key="13">
    <source>
        <dbReference type="ARBA" id="ARBA00023242"/>
    </source>
</evidence>
<dbReference type="SUPFAM" id="SSF118310">
    <property type="entry name" value="AN1-like Zinc finger"/>
    <property type="match status" value="1"/>
</dbReference>
<keyword evidence="12" id="KW-0694">RNA-binding</keyword>
<dbReference type="NCBIfam" id="TIGR00376">
    <property type="entry name" value="IGHMBP2 family helicase"/>
    <property type="match status" value="1"/>
</dbReference>
<dbReference type="GO" id="GO:0005634">
    <property type="term" value="C:nucleus"/>
    <property type="evidence" value="ECO:0007669"/>
    <property type="project" value="UniProtKB-SubCell"/>
</dbReference>
<dbReference type="InterPro" id="IPR048761">
    <property type="entry name" value="SMUBP-2_HCS1_1B"/>
</dbReference>
<dbReference type="InterPro" id="IPR041677">
    <property type="entry name" value="DNA2/NAM7_AAA_11"/>
</dbReference>
<feature type="compositionally biased region" description="Basic residues" evidence="16">
    <location>
        <begin position="953"/>
        <end position="965"/>
    </location>
</feature>
<feature type="domain" description="R3H" evidence="18">
    <location>
        <begin position="709"/>
        <end position="772"/>
    </location>
</feature>
<evidence type="ECO:0000259" key="18">
    <source>
        <dbReference type="PROSITE" id="PS51061"/>
    </source>
</evidence>
<dbReference type="InterPro" id="IPR047187">
    <property type="entry name" value="SF1_C_Upf1"/>
</dbReference>
<dbReference type="SUPFAM" id="SSF52540">
    <property type="entry name" value="P-loop containing nucleoside triphosphate hydrolases"/>
    <property type="match status" value="1"/>
</dbReference>
<dbReference type="InterPro" id="IPR050534">
    <property type="entry name" value="Coronavir_polyprotein_1ab"/>
</dbReference>
<keyword evidence="4" id="KW-0963">Cytoplasm</keyword>
<dbReference type="AlphaFoldDB" id="A0A152A9S4"/>
<dbReference type="SMART" id="SM00487">
    <property type="entry name" value="DEXDc"/>
    <property type="match status" value="1"/>
</dbReference>
<dbReference type="SMART" id="SM00382">
    <property type="entry name" value="AAA"/>
    <property type="match status" value="1"/>
</dbReference>
<comment type="caution">
    <text evidence="19">The sequence shown here is derived from an EMBL/GenBank/DDBJ whole genome shotgun (WGS) entry which is preliminary data.</text>
</comment>
<dbReference type="GO" id="GO:0003677">
    <property type="term" value="F:DNA binding"/>
    <property type="evidence" value="ECO:0007669"/>
    <property type="project" value="InterPro"/>
</dbReference>
<dbReference type="InterPro" id="IPR041679">
    <property type="entry name" value="DNA2/NAM7-like_C"/>
</dbReference>
<dbReference type="InterPro" id="IPR004483">
    <property type="entry name" value="SMUBP-2/Hcs1-like"/>
</dbReference>
<feature type="region of interest" description="Disordered" evidence="16">
    <location>
        <begin position="777"/>
        <end position="856"/>
    </location>
</feature>
<dbReference type="Gene3D" id="2.40.30.270">
    <property type="match status" value="1"/>
</dbReference>
<evidence type="ECO:0000256" key="12">
    <source>
        <dbReference type="ARBA" id="ARBA00022884"/>
    </source>
</evidence>
<dbReference type="GO" id="GO:0005737">
    <property type="term" value="C:cytoplasm"/>
    <property type="evidence" value="ECO:0007669"/>
    <property type="project" value="UniProtKB-SubCell"/>
</dbReference>
<evidence type="ECO:0000256" key="11">
    <source>
        <dbReference type="ARBA" id="ARBA00022840"/>
    </source>
</evidence>
<dbReference type="Pfam" id="PF01424">
    <property type="entry name" value="R3H"/>
    <property type="match status" value="1"/>
</dbReference>
<keyword evidence="11" id="KW-0067">ATP-binding</keyword>
<dbReference type="FunFam" id="3.30.1370.50:FF:000002">
    <property type="entry name" value="Immunoglobulin mu DNA-binding protein 2"/>
    <property type="match status" value="1"/>
</dbReference>
<dbReference type="STRING" id="361077.A0A152A9S4"/>
<dbReference type="Pfam" id="PF21138">
    <property type="entry name" value="SMUBP-2_HCS1_1B"/>
    <property type="match status" value="1"/>
</dbReference>
<dbReference type="InterPro" id="IPR036867">
    <property type="entry name" value="R3H_dom_sf"/>
</dbReference>
<dbReference type="Pfam" id="PF13087">
    <property type="entry name" value="AAA_12"/>
    <property type="match status" value="1"/>
</dbReference>
<evidence type="ECO:0000256" key="9">
    <source>
        <dbReference type="ARBA" id="ARBA00022806"/>
    </source>
</evidence>
<dbReference type="CDD" id="cd18044">
    <property type="entry name" value="DEXXQc_SMUBP2"/>
    <property type="match status" value="1"/>
</dbReference>
<dbReference type="GO" id="GO:0043139">
    <property type="term" value="F:5'-3' DNA helicase activity"/>
    <property type="evidence" value="ECO:0007669"/>
    <property type="project" value="TreeGrafter"/>
</dbReference>
<comment type="catalytic activity">
    <reaction evidence="14">
        <text>ATP + H2O = ADP + phosphate + H(+)</text>
        <dbReference type="Rhea" id="RHEA:13065"/>
        <dbReference type="ChEBI" id="CHEBI:15377"/>
        <dbReference type="ChEBI" id="CHEBI:15378"/>
        <dbReference type="ChEBI" id="CHEBI:30616"/>
        <dbReference type="ChEBI" id="CHEBI:43474"/>
        <dbReference type="ChEBI" id="CHEBI:456216"/>
        <dbReference type="EC" id="3.6.4.12"/>
    </reaction>
    <physiologicalReaction direction="left-to-right" evidence="14">
        <dbReference type="Rhea" id="RHEA:13066"/>
    </physiologicalReaction>
</comment>
<evidence type="ECO:0000313" key="19">
    <source>
        <dbReference type="EMBL" id="KYR02964.1"/>
    </source>
</evidence>
<dbReference type="SUPFAM" id="SSF82708">
    <property type="entry name" value="R3H domain"/>
    <property type="match status" value="1"/>
</dbReference>
<comment type="similarity">
    <text evidence="3">Belongs to the DNA2/NAM7 helicase family.</text>
</comment>
<keyword evidence="5" id="KW-0479">Metal-binding</keyword>
<keyword evidence="8" id="KW-0378">Hydrolase</keyword>
<dbReference type="OrthoDB" id="6513042at2759"/>
<dbReference type="GO" id="GO:0005524">
    <property type="term" value="F:ATP binding"/>
    <property type="evidence" value="ECO:0007669"/>
    <property type="project" value="UniProtKB-KW"/>
</dbReference>
<feature type="compositionally biased region" description="Low complexity" evidence="16">
    <location>
        <begin position="837"/>
        <end position="850"/>
    </location>
</feature>
<dbReference type="PANTHER" id="PTHR43788:SF8">
    <property type="entry name" value="DNA-BINDING PROTEIN SMUBP-2"/>
    <property type="match status" value="1"/>
</dbReference>
<dbReference type="CDD" id="cd18808">
    <property type="entry name" value="SF1_C_Upf1"/>
    <property type="match status" value="1"/>
</dbReference>
<dbReference type="PROSITE" id="PS51061">
    <property type="entry name" value="R3H"/>
    <property type="match status" value="1"/>
</dbReference>
<dbReference type="Gene3D" id="3.30.1370.50">
    <property type="entry name" value="R3H-like domain"/>
    <property type="match status" value="1"/>
</dbReference>
<dbReference type="Gene3D" id="4.10.1110.10">
    <property type="entry name" value="AN1-like Zinc finger"/>
    <property type="match status" value="1"/>
</dbReference>
<feature type="region of interest" description="Disordered" evidence="16">
    <location>
        <begin position="675"/>
        <end position="709"/>
    </location>
</feature>
<dbReference type="GO" id="GO:0008270">
    <property type="term" value="F:zinc ion binding"/>
    <property type="evidence" value="ECO:0007669"/>
    <property type="project" value="UniProtKB-KW"/>
</dbReference>
<comment type="subcellular location">
    <subcellularLocation>
        <location evidence="2">Cytoplasm</location>
    </subcellularLocation>
    <subcellularLocation>
        <location evidence="1">Nucleus</location>
    </subcellularLocation>
</comment>
<evidence type="ECO:0000256" key="15">
    <source>
        <dbReference type="PROSITE-ProRule" id="PRU00449"/>
    </source>
</evidence>
<dbReference type="SMART" id="SM00154">
    <property type="entry name" value="ZnF_AN1"/>
    <property type="match status" value="1"/>
</dbReference>
<accession>A0A152A9S4</accession>
<dbReference type="PANTHER" id="PTHR43788">
    <property type="entry name" value="DNA2/NAM7 HELICASE FAMILY MEMBER"/>
    <property type="match status" value="1"/>
</dbReference>
<dbReference type="Pfam" id="PF01428">
    <property type="entry name" value="zf-AN1"/>
    <property type="match status" value="1"/>
</dbReference>
<feature type="compositionally biased region" description="Basic residues" evidence="16">
    <location>
        <begin position="827"/>
        <end position="836"/>
    </location>
</feature>
<evidence type="ECO:0000256" key="8">
    <source>
        <dbReference type="ARBA" id="ARBA00022801"/>
    </source>
</evidence>
<keyword evidence="9" id="KW-0347">Helicase</keyword>
<name>A0A152A9S4_TIELA</name>
<dbReference type="InterPro" id="IPR014001">
    <property type="entry name" value="Helicase_ATP-bd"/>
</dbReference>
<dbReference type="InterPro" id="IPR003593">
    <property type="entry name" value="AAA+_ATPase"/>
</dbReference>
<dbReference type="Gene3D" id="3.40.50.300">
    <property type="entry name" value="P-loop containing nucleotide triphosphate hydrolases"/>
    <property type="match status" value="2"/>
</dbReference>
<evidence type="ECO:0000256" key="3">
    <source>
        <dbReference type="ARBA" id="ARBA00007913"/>
    </source>
</evidence>
<dbReference type="InterPro" id="IPR001374">
    <property type="entry name" value="R3H_dom"/>
</dbReference>
<feature type="compositionally biased region" description="Acidic residues" evidence="16">
    <location>
        <begin position="799"/>
        <end position="812"/>
    </location>
</feature>
<evidence type="ECO:0000256" key="7">
    <source>
        <dbReference type="ARBA" id="ARBA00022771"/>
    </source>
</evidence>
<dbReference type="InterPro" id="IPR035896">
    <property type="entry name" value="AN1-like_Znf"/>
</dbReference>
<dbReference type="Pfam" id="PF13086">
    <property type="entry name" value="AAA_11"/>
    <property type="match status" value="1"/>
</dbReference>
<dbReference type="GO" id="GO:0016787">
    <property type="term" value="F:hydrolase activity"/>
    <property type="evidence" value="ECO:0007669"/>
    <property type="project" value="UniProtKB-KW"/>
</dbReference>
<keyword evidence="13" id="KW-0539">Nucleus</keyword>
<keyword evidence="6" id="KW-0547">Nucleotide-binding</keyword>
<evidence type="ECO:0000256" key="10">
    <source>
        <dbReference type="ARBA" id="ARBA00022833"/>
    </source>
</evidence>
<dbReference type="Proteomes" id="UP000076078">
    <property type="component" value="Unassembled WGS sequence"/>
</dbReference>
<keyword evidence="20" id="KW-1185">Reference proteome</keyword>
<gene>
    <name evidence="19" type="ORF">DLAC_00447</name>
</gene>
<evidence type="ECO:0000313" key="20">
    <source>
        <dbReference type="Proteomes" id="UP000076078"/>
    </source>
</evidence>
<feature type="compositionally biased region" description="Low complexity" evidence="16">
    <location>
        <begin position="783"/>
        <end position="795"/>
    </location>
</feature>
<keyword evidence="7 15" id="KW-0863">Zinc-finger</keyword>
<reference evidence="19 20" key="1">
    <citation type="submission" date="2015-12" db="EMBL/GenBank/DDBJ databases">
        <title>Dictyostelia acquired genes for synthesis and detection of signals that induce cell-type specialization by lateral gene transfer from prokaryotes.</title>
        <authorList>
            <person name="Gloeckner G."/>
            <person name="Schaap P."/>
        </authorList>
    </citation>
    <scope>NUCLEOTIDE SEQUENCE [LARGE SCALE GENOMIC DNA]</scope>
    <source>
        <strain evidence="19 20">TK</strain>
    </source>
</reference>
<sequence length="965" mass="109070">MEDYITKTIELLDMEKQSEVNETISNFNTLTNKELESKGITIRKLKLNSVTSGLGGRHLLKFSYEDKKELPPHKFSPGDIVGVRYSKSKPGTQSLFGHAIVYRVDNMKIIISLEDLKDEHQEISLYDLTDNSTFALDKLANDVTYKKIKDSLKQLKSNFQSVTGSANYVNDSNRVINVIFNDVKPTGYWEDSKPLKILSGSLNPSQVKAIQFAMGMNEIALIHGPPGTGKTTTVVEFILQVVSQGKKVLACGPSNLSVDNILEKLIQYPGLVNATRIGHPTRILSSLFKHTLDYKTKNSEQGKIIRELRKEIKDLGNKLKFTKEGRFKIQQDLKNLRTDLKNREKILIDEVISKSNVILATNTGASDYSLRGKDDFDWVVIDECAQALEASCWIPILKGNRVLLAGDHKQLPPTIHSDEAAKKGLSTTLFERVIQKFGDKVSRLLSIQYRMNKYIMNWSSQEFYQGHLEADQSVATHLLYSEKESIRKTIATTSPLLMIDTADCELEESEDKESESKFNQGEVTIVKRHIEKLTHSGVSQINIGIITPYNGQVKLLKSAIHKQYPQVEIGTVDGFQGREKDVIIISMVRSNAPPHKIGFLSEDRRTNVAVTRARKHVAVVCDSDTVSIHPPLKRMVEYLQQYGTVRSAMEYLEDEFVESDEDTFVQTNNNVYTITSTASTNPTPKARKSKADLQKERKAKNKKREEEKEASRVKIEGIFDKFIKSSDTFYSFPSSLSSFERLLVHELAEKFNILHHSEGEGNNRSISIKKPSVIQQLPQPIQSETIKIETNNINKISEENSEDEEEEEEEEESKPNTTTKPNNNNNKSKKKKKSKPKTTTTTTTTVPSSKPKAKVKSADELLKEFDSIEIPKEIDLKVCGMKVCGKNVEVLGRVCQFCSRKYCTQHALYEIHGCGERAKAKARDDWFKEHANAKSNTVAQEKLHKLNQDSTNNRKKKETQKSGKK</sequence>
<evidence type="ECO:0000256" key="5">
    <source>
        <dbReference type="ARBA" id="ARBA00022723"/>
    </source>
</evidence>
<evidence type="ECO:0000256" key="2">
    <source>
        <dbReference type="ARBA" id="ARBA00004496"/>
    </source>
</evidence>
<protein>
    <submittedName>
        <fullName evidence="19">AN1-type zinc finger-containing protein</fullName>
    </submittedName>
</protein>
<dbReference type="InterPro" id="IPR000058">
    <property type="entry name" value="Znf_AN1"/>
</dbReference>
<dbReference type="FunFam" id="3.40.50.300:FF:001146">
    <property type="entry name" value="DNA-binding protein SMUBP-2 isoform X1"/>
    <property type="match status" value="1"/>
</dbReference>
<proteinExistence type="inferred from homology"/>
<evidence type="ECO:0000256" key="16">
    <source>
        <dbReference type="SAM" id="MobiDB-lite"/>
    </source>
</evidence>